<protein>
    <submittedName>
        <fullName evidence="2">Uncharacterized protein</fullName>
    </submittedName>
</protein>
<proteinExistence type="predicted"/>
<feature type="transmembrane region" description="Helical" evidence="1">
    <location>
        <begin position="63"/>
        <end position="83"/>
    </location>
</feature>
<sequence length="141" mass="16615">MFSLRGDAHKFYLKLKRSKRNNYPIEHFIEMKEIEEIETFYKEVESPTLKTIRYRMIKEKKGSGIIPIYITSTPWLMLAFAKPLQKFLLQDGSELWLVFVLTYMAALTVSVIVHFKEKAWAAVHIEIIEEVLKKRGEMNSS</sequence>
<evidence type="ECO:0000256" key="1">
    <source>
        <dbReference type="SAM" id="Phobius"/>
    </source>
</evidence>
<accession>A0A366Y3F2</accession>
<gene>
    <name evidence="2" type="ORF">DS031_02750</name>
</gene>
<dbReference type="EMBL" id="QOCW01000002">
    <property type="protein sequence ID" value="RBW70933.1"/>
    <property type="molecule type" value="Genomic_DNA"/>
</dbReference>
<keyword evidence="3" id="KW-1185">Reference proteome</keyword>
<dbReference type="Proteomes" id="UP000253314">
    <property type="component" value="Unassembled WGS sequence"/>
</dbReference>
<evidence type="ECO:0000313" key="2">
    <source>
        <dbReference type="EMBL" id="RBW70933.1"/>
    </source>
</evidence>
<keyword evidence="1" id="KW-1133">Transmembrane helix</keyword>
<evidence type="ECO:0000313" key="3">
    <source>
        <dbReference type="Proteomes" id="UP000253314"/>
    </source>
</evidence>
<keyword evidence="1" id="KW-0812">Transmembrane</keyword>
<reference evidence="2 3" key="1">
    <citation type="submission" date="2018-07" db="EMBL/GenBank/DDBJ databases">
        <title>Lottiidibacillus patelloidae gen. nov., sp. nov., isolated from the intestinal tract of a marine limpet and the reclassification of B. taeanensis BH030017T, B. algicola KMM 3737T and B. hwajinpoensis SW-72T as genus Lottiidibacillus.</title>
        <authorList>
            <person name="Liu R."/>
            <person name="Huang Z."/>
        </authorList>
    </citation>
    <scope>NUCLEOTIDE SEQUENCE [LARGE SCALE GENOMIC DNA]</scope>
    <source>
        <strain evidence="2 3">BH030017</strain>
    </source>
</reference>
<comment type="caution">
    <text evidence="2">The sequence shown here is derived from an EMBL/GenBank/DDBJ whole genome shotgun (WGS) entry which is preliminary data.</text>
</comment>
<organism evidence="2 3">
    <name type="scientific">Bacillus taeanensis</name>
    <dbReference type="NCBI Taxonomy" id="273032"/>
    <lineage>
        <taxon>Bacteria</taxon>
        <taxon>Bacillati</taxon>
        <taxon>Bacillota</taxon>
        <taxon>Bacilli</taxon>
        <taxon>Bacillales</taxon>
        <taxon>Bacillaceae</taxon>
        <taxon>Bacillus</taxon>
    </lineage>
</organism>
<dbReference type="AlphaFoldDB" id="A0A366Y3F2"/>
<name>A0A366Y3F2_9BACI</name>
<dbReference type="RefSeq" id="WP_113804411.1">
    <property type="nucleotide sequence ID" value="NZ_QOCW01000002.1"/>
</dbReference>
<keyword evidence="1" id="KW-0472">Membrane</keyword>
<dbReference type="OrthoDB" id="2734115at2"/>
<feature type="transmembrane region" description="Helical" evidence="1">
    <location>
        <begin position="95"/>
        <end position="115"/>
    </location>
</feature>